<proteinExistence type="predicted"/>
<evidence type="ECO:0000313" key="1">
    <source>
        <dbReference type="EMBL" id="CAH3028676.1"/>
    </source>
</evidence>
<reference evidence="1 2" key="1">
    <citation type="submission" date="2022-05" db="EMBL/GenBank/DDBJ databases">
        <authorList>
            <consortium name="Genoscope - CEA"/>
            <person name="William W."/>
        </authorList>
    </citation>
    <scope>NUCLEOTIDE SEQUENCE [LARGE SCALE GENOMIC DNA]</scope>
</reference>
<protein>
    <submittedName>
        <fullName evidence="1">Uncharacterized protein</fullName>
    </submittedName>
</protein>
<comment type="caution">
    <text evidence="1">The sequence shown here is derived from an EMBL/GenBank/DDBJ whole genome shotgun (WGS) entry which is preliminary data.</text>
</comment>
<name>A0ABN8MGP9_9CNID</name>
<dbReference type="EMBL" id="CALNXI010000527">
    <property type="protein sequence ID" value="CAH3028676.1"/>
    <property type="molecule type" value="Genomic_DNA"/>
</dbReference>
<organism evidence="1 2">
    <name type="scientific">Porites evermanni</name>
    <dbReference type="NCBI Taxonomy" id="104178"/>
    <lineage>
        <taxon>Eukaryota</taxon>
        <taxon>Metazoa</taxon>
        <taxon>Cnidaria</taxon>
        <taxon>Anthozoa</taxon>
        <taxon>Hexacorallia</taxon>
        <taxon>Scleractinia</taxon>
        <taxon>Fungiina</taxon>
        <taxon>Poritidae</taxon>
        <taxon>Porites</taxon>
    </lineage>
</organism>
<evidence type="ECO:0000313" key="2">
    <source>
        <dbReference type="Proteomes" id="UP001159427"/>
    </source>
</evidence>
<dbReference type="Proteomes" id="UP001159427">
    <property type="component" value="Unassembled WGS sequence"/>
</dbReference>
<keyword evidence="2" id="KW-1185">Reference proteome</keyword>
<gene>
    <name evidence="1" type="ORF">PEVE_00034618</name>
</gene>
<accession>A0ABN8MGP9</accession>
<sequence length="153" mass="17415">MRQFTMEVVFGEKHYTTGVVEFKASPGWLQDPEEIDEINRRRALRVTLGLGNFPYQLLMSRNVKKPVPAVDFANSVASVGGLFNQEQNIYVTPTEYFTTKYREIFTNAKNQAYDRERGKGVAGRAKHEILAAAAEYLRYGGPPLVLVFQRTFC</sequence>